<evidence type="ECO:0000259" key="11">
    <source>
        <dbReference type="SMART" id="SM00978"/>
    </source>
</evidence>
<dbReference type="EnsemblPlants" id="ONIVA01G50270.1">
    <property type="protein sequence ID" value="ONIVA01G50270.1"/>
    <property type="gene ID" value="ONIVA01G50270"/>
</dbReference>
<sequence length="364" mass="41389">MKEFSEKLSGVKEDLKVRTKQTAETIYKSVDDVLTEAEATSKKVTANVKEKMSAATEEVKESFRLGKEDTSSCKDGSPETSKHEYSETSSHSDDKSQAGTSGYTLFNKLRKKRNHARHASAGTVEKSTRTELVIVPTKKSVLGEKWEAFKNKMRGHPAYKRVNEYTKPVVNIGQEVAEDVRERWETSDNPVVQKIQDLNESIFEETATAVSFREIRQRDPSFSLPDFAGDVQEMIKPVLTAYSKGDVKTLKKYCTKEVIERCKGERDAYASQGIFFDHKILHISDADVRETKMMGSTPIIIVGFQTQQIYCVRDREGQVTEGGQDTIQTVFYAWAMQLMDSDEVPEEESYYPVWRLREIQQVVS</sequence>
<keyword evidence="13" id="KW-1185">Reference proteome</keyword>
<dbReference type="PANTHER" id="PTHR10721:SF1">
    <property type="entry name" value="MITOCHONDRIAL IMPORT INNER MEMBRANE TRANSLOCASE SUBUNIT TIM44"/>
    <property type="match status" value="1"/>
</dbReference>
<keyword evidence="7" id="KW-0472">Membrane</keyword>
<dbReference type="GO" id="GO:0005744">
    <property type="term" value="C:TIM23 mitochondrial import inner membrane translocase complex"/>
    <property type="evidence" value="ECO:0007669"/>
    <property type="project" value="UniProtKB-ARBA"/>
</dbReference>
<evidence type="ECO:0000256" key="8">
    <source>
        <dbReference type="ARBA" id="ARBA00057148"/>
    </source>
</evidence>
<comment type="subcellular location">
    <subcellularLocation>
        <location evidence="1">Mitochondrion inner membrane</location>
    </subcellularLocation>
</comment>
<feature type="region of interest" description="Disordered" evidence="10">
    <location>
        <begin position="39"/>
        <end position="101"/>
    </location>
</feature>
<evidence type="ECO:0000256" key="4">
    <source>
        <dbReference type="ARBA" id="ARBA00022946"/>
    </source>
</evidence>
<evidence type="ECO:0000256" key="6">
    <source>
        <dbReference type="ARBA" id="ARBA00023128"/>
    </source>
</evidence>
<comment type="subunit">
    <text evidence="9">Probable component of the PAM complex at least composed of a mitochondrial HSP70 protein, TIMM44 and TIMM14. The complex interacts with the TIMM23 component of the TIM17:23 complex.</text>
</comment>
<keyword evidence="3" id="KW-0999">Mitochondrion inner membrane</keyword>
<comment type="similarity">
    <text evidence="2">Belongs to the Tim44 family.</text>
</comment>
<dbReference type="GO" id="GO:0030150">
    <property type="term" value="P:protein import into mitochondrial matrix"/>
    <property type="evidence" value="ECO:0007669"/>
    <property type="project" value="TreeGrafter"/>
</dbReference>
<dbReference type="FunFam" id="3.10.450.240:FF:000005">
    <property type="entry name" value="Mitochondrial import inner membrane translocase subunit TIM44-2"/>
    <property type="match status" value="1"/>
</dbReference>
<keyword evidence="5" id="KW-0175">Coiled coil</keyword>
<evidence type="ECO:0000256" key="9">
    <source>
        <dbReference type="ARBA" id="ARBA00063640"/>
    </source>
</evidence>
<name>A0A0E0FYX5_ORYNI</name>
<dbReference type="SMART" id="SM00978">
    <property type="entry name" value="Tim44"/>
    <property type="match status" value="1"/>
</dbReference>
<keyword evidence="6" id="KW-0496">Mitochondrion</keyword>
<evidence type="ECO:0000256" key="3">
    <source>
        <dbReference type="ARBA" id="ARBA00022792"/>
    </source>
</evidence>
<organism evidence="12">
    <name type="scientific">Oryza nivara</name>
    <name type="common">Indian wild rice</name>
    <name type="synonym">Oryza sativa f. spontanea</name>
    <dbReference type="NCBI Taxonomy" id="4536"/>
    <lineage>
        <taxon>Eukaryota</taxon>
        <taxon>Viridiplantae</taxon>
        <taxon>Streptophyta</taxon>
        <taxon>Embryophyta</taxon>
        <taxon>Tracheophyta</taxon>
        <taxon>Spermatophyta</taxon>
        <taxon>Magnoliopsida</taxon>
        <taxon>Liliopsida</taxon>
        <taxon>Poales</taxon>
        <taxon>Poaceae</taxon>
        <taxon>BOP clade</taxon>
        <taxon>Oryzoideae</taxon>
        <taxon>Oryzeae</taxon>
        <taxon>Oryzinae</taxon>
        <taxon>Oryza</taxon>
    </lineage>
</organism>
<evidence type="ECO:0000256" key="7">
    <source>
        <dbReference type="ARBA" id="ARBA00023136"/>
    </source>
</evidence>
<feature type="compositionally biased region" description="Basic and acidic residues" evidence="10">
    <location>
        <begin position="48"/>
        <end position="96"/>
    </location>
</feature>
<dbReference type="Gramene" id="ONIVA01G50270.1">
    <property type="protein sequence ID" value="ONIVA01G50270.1"/>
    <property type="gene ID" value="ONIVA01G50270"/>
</dbReference>
<dbReference type="GO" id="GO:0006626">
    <property type="term" value="P:protein targeting to mitochondrion"/>
    <property type="evidence" value="ECO:0007669"/>
    <property type="project" value="UniProtKB-ARBA"/>
</dbReference>
<accession>A0A0E0FYX5</accession>
<dbReference type="Gene3D" id="3.10.450.240">
    <property type="match status" value="1"/>
</dbReference>
<reference evidence="12" key="2">
    <citation type="submission" date="2018-04" db="EMBL/GenBank/DDBJ databases">
        <title>OnivRS2 (Oryza nivara Reference Sequence Version 2).</title>
        <authorList>
            <person name="Zhang J."/>
            <person name="Kudrna D."/>
            <person name="Lee S."/>
            <person name="Talag J."/>
            <person name="Rajasekar S."/>
            <person name="Welchert J."/>
            <person name="Hsing Y.-I."/>
            <person name="Wing R.A."/>
        </authorList>
    </citation>
    <scope>NUCLEOTIDE SEQUENCE [LARGE SCALE GENOMIC DNA]</scope>
</reference>
<evidence type="ECO:0000256" key="1">
    <source>
        <dbReference type="ARBA" id="ARBA00004273"/>
    </source>
</evidence>
<dbReference type="NCBIfam" id="NF033779">
    <property type="entry name" value="Tim44_TimA_adap"/>
    <property type="match status" value="1"/>
</dbReference>
<evidence type="ECO:0000256" key="10">
    <source>
        <dbReference type="SAM" id="MobiDB-lite"/>
    </source>
</evidence>
<dbReference type="PANTHER" id="PTHR10721">
    <property type="entry name" value="MITOCHONDRIAL IMPORT INNER MEMBRANE TRANSLOCASE SUBUNIT TIM44"/>
    <property type="match status" value="1"/>
</dbReference>
<dbReference type="AlphaFoldDB" id="A0A0E0FYX5"/>
<comment type="function">
    <text evidence="8">Essential component of the PAM complex, a complex required for the translocation of transit peptide-containing proteins from the inner membrane into the mitochondrial matrix in an ATP-dependent manner. Recruits mitochondrial HSP70 to drive protein translocation into the matrix using ATP as an energy source.</text>
</comment>
<feature type="domain" description="Tim44-like" evidence="11">
    <location>
        <begin position="208"/>
        <end position="361"/>
    </location>
</feature>
<dbReference type="Proteomes" id="UP000006591">
    <property type="component" value="Chromosome 1"/>
</dbReference>
<dbReference type="InterPro" id="IPR007379">
    <property type="entry name" value="Tim44-like_dom"/>
</dbReference>
<dbReference type="GO" id="GO:0015462">
    <property type="term" value="F:ABC-type protein transporter activity"/>
    <property type="evidence" value="ECO:0007669"/>
    <property type="project" value="UniProtKB-ARBA"/>
</dbReference>
<protein>
    <recommendedName>
        <fullName evidence="11">Tim44-like domain-containing protein</fullName>
    </recommendedName>
</protein>
<evidence type="ECO:0000313" key="13">
    <source>
        <dbReference type="Proteomes" id="UP000006591"/>
    </source>
</evidence>
<dbReference type="GO" id="GO:0051087">
    <property type="term" value="F:protein-folding chaperone binding"/>
    <property type="evidence" value="ECO:0007669"/>
    <property type="project" value="TreeGrafter"/>
</dbReference>
<proteinExistence type="inferred from homology"/>
<keyword evidence="4" id="KW-0809">Transit peptide</keyword>
<evidence type="ECO:0000256" key="5">
    <source>
        <dbReference type="ARBA" id="ARBA00023054"/>
    </source>
</evidence>
<dbReference type="HOGENOM" id="CLU_038444_0_0_1"/>
<evidence type="ECO:0000313" key="12">
    <source>
        <dbReference type="EnsemblPlants" id="ONIVA01G50270.1"/>
    </source>
</evidence>
<reference evidence="12" key="1">
    <citation type="submission" date="2015-04" db="UniProtKB">
        <authorList>
            <consortium name="EnsemblPlants"/>
        </authorList>
    </citation>
    <scope>IDENTIFICATION</scope>
    <source>
        <strain evidence="12">SL10</strain>
    </source>
</reference>
<dbReference type="InterPro" id="IPR032710">
    <property type="entry name" value="NTF2-like_dom_sf"/>
</dbReference>
<evidence type="ECO:0000256" key="2">
    <source>
        <dbReference type="ARBA" id="ARBA00009597"/>
    </source>
</evidence>
<dbReference type="SUPFAM" id="SSF54427">
    <property type="entry name" value="NTF2-like"/>
    <property type="match status" value="1"/>
</dbReference>
<dbReference type="Pfam" id="PF04280">
    <property type="entry name" value="Tim44"/>
    <property type="match status" value="1"/>
</dbReference>
<dbReference type="InterPro" id="IPR039544">
    <property type="entry name" value="Tim44-like"/>
</dbReference>